<dbReference type="RefSeq" id="WP_244802933.1">
    <property type="nucleotide sequence ID" value="NZ_JALIEA010000005.1"/>
</dbReference>
<proteinExistence type="predicted"/>
<organism evidence="2 3">
    <name type="scientific">Corynebacterium kalidii</name>
    <dbReference type="NCBI Taxonomy" id="2931982"/>
    <lineage>
        <taxon>Bacteria</taxon>
        <taxon>Bacillati</taxon>
        <taxon>Actinomycetota</taxon>
        <taxon>Actinomycetes</taxon>
        <taxon>Mycobacteriales</taxon>
        <taxon>Corynebacteriaceae</taxon>
        <taxon>Corynebacterium</taxon>
    </lineage>
</organism>
<dbReference type="Pfam" id="PF13630">
    <property type="entry name" value="SdpI"/>
    <property type="match status" value="1"/>
</dbReference>
<protein>
    <submittedName>
        <fullName evidence="2">SdpI family protein</fullName>
    </submittedName>
</protein>
<gene>
    <name evidence="2" type="ORF">MUN33_00385</name>
</gene>
<evidence type="ECO:0000313" key="3">
    <source>
        <dbReference type="Proteomes" id="UP001139207"/>
    </source>
</evidence>
<evidence type="ECO:0000313" key="2">
    <source>
        <dbReference type="EMBL" id="MCJ7857181.1"/>
    </source>
</evidence>
<keyword evidence="1" id="KW-1133">Transmembrane helix</keyword>
<dbReference type="Proteomes" id="UP001139207">
    <property type="component" value="Unassembled WGS sequence"/>
</dbReference>
<accession>A0A9X1WEV8</accession>
<evidence type="ECO:0000256" key="1">
    <source>
        <dbReference type="SAM" id="Phobius"/>
    </source>
</evidence>
<name>A0A9X1WEV8_9CORY</name>
<dbReference type="InterPro" id="IPR025962">
    <property type="entry name" value="SdpI/YhfL"/>
</dbReference>
<comment type="caution">
    <text evidence="2">The sequence shown here is derived from an EMBL/GenBank/DDBJ whole genome shotgun (WGS) entry which is preliminary data.</text>
</comment>
<feature type="transmembrane region" description="Helical" evidence="1">
    <location>
        <begin position="91"/>
        <end position="114"/>
    </location>
</feature>
<sequence length="126" mass="13126">MSVLSSLGALVLVTAIGFDMARRSAAGTFRRNHIYGLRVPSTLSSDEAWDAGHRAAVPHMRVSGWFGVVMTVITVALILGFVVSGNDVPEALVAVPLTAVCLQTVAVVVGTVAANKAAKKVQAGRR</sequence>
<feature type="transmembrane region" description="Helical" evidence="1">
    <location>
        <begin position="64"/>
        <end position="84"/>
    </location>
</feature>
<dbReference type="EMBL" id="JALIEA010000005">
    <property type="protein sequence ID" value="MCJ7857181.1"/>
    <property type="molecule type" value="Genomic_DNA"/>
</dbReference>
<keyword evidence="1" id="KW-0812">Transmembrane</keyword>
<keyword evidence="3" id="KW-1185">Reference proteome</keyword>
<keyword evidence="1" id="KW-0472">Membrane</keyword>
<reference evidence="2" key="1">
    <citation type="submission" date="2022-04" db="EMBL/GenBank/DDBJ databases">
        <title>Corynebacterium kalidii LD5P10.</title>
        <authorList>
            <person name="Sun J.Q."/>
        </authorList>
    </citation>
    <scope>NUCLEOTIDE SEQUENCE</scope>
    <source>
        <strain evidence="2">LD5P10</strain>
    </source>
</reference>
<dbReference type="AlphaFoldDB" id="A0A9X1WEV8"/>